<evidence type="ECO:0000256" key="2">
    <source>
        <dbReference type="ARBA" id="ARBA00022603"/>
    </source>
</evidence>
<evidence type="ECO:0000256" key="3">
    <source>
        <dbReference type="ARBA" id="ARBA00022679"/>
    </source>
</evidence>
<dbReference type="InterPro" id="IPR029063">
    <property type="entry name" value="SAM-dependent_MTases_sf"/>
</dbReference>
<sequence length="206" mass="23088">MAKTQNELGQPSYWDKHYSHSDGVSPVHEWLKSYSDLEAFFDRNLFTAPGVATSDNPMILHLGSGDSHIPLEFASRGYTRQLCADFSPAVVKMMSDRHASVPGIEWRLMDVRDMKSISDASVDVAFDKSTLDVMIHGSPWSPPQDVKGNTVLKDNGRFLCLTFRQPHFMKPLLNPEGLWDLDMQVLGDSGAFNYYGYLLRKASKAG</sequence>
<proteinExistence type="inferred from homology"/>
<dbReference type="PANTHER" id="PTHR12176:SF80">
    <property type="entry name" value="EEF1A LYSINE METHYLTRANSFERASE 4"/>
    <property type="match status" value="1"/>
</dbReference>
<dbReference type="InterPro" id="IPR013216">
    <property type="entry name" value="Methyltransf_11"/>
</dbReference>
<evidence type="ECO:0000313" key="5">
    <source>
        <dbReference type="EMBL" id="KAL1837997.1"/>
    </source>
</evidence>
<dbReference type="Gene3D" id="3.40.50.150">
    <property type="entry name" value="Vaccinia Virus protein VP39"/>
    <property type="match status" value="1"/>
</dbReference>
<reference evidence="5 6" key="1">
    <citation type="journal article" date="2024" name="Commun. Biol.">
        <title>Comparative genomic analysis of thermophilic fungi reveals convergent evolutionary adaptations and gene losses.</title>
        <authorList>
            <person name="Steindorff A.S."/>
            <person name="Aguilar-Pontes M.V."/>
            <person name="Robinson A.J."/>
            <person name="Andreopoulos B."/>
            <person name="LaButti K."/>
            <person name="Kuo A."/>
            <person name="Mondo S."/>
            <person name="Riley R."/>
            <person name="Otillar R."/>
            <person name="Haridas S."/>
            <person name="Lipzen A."/>
            <person name="Grimwood J."/>
            <person name="Schmutz J."/>
            <person name="Clum A."/>
            <person name="Reid I.D."/>
            <person name="Moisan M.C."/>
            <person name="Butler G."/>
            <person name="Nguyen T.T.M."/>
            <person name="Dewar K."/>
            <person name="Conant G."/>
            <person name="Drula E."/>
            <person name="Henrissat B."/>
            <person name="Hansel C."/>
            <person name="Singer S."/>
            <person name="Hutchinson M.I."/>
            <person name="de Vries R.P."/>
            <person name="Natvig D.O."/>
            <person name="Powell A.J."/>
            <person name="Tsang A."/>
            <person name="Grigoriev I.V."/>
        </authorList>
    </citation>
    <scope>NUCLEOTIDE SEQUENCE [LARGE SCALE GENOMIC DNA]</scope>
    <source>
        <strain evidence="5 6">CBS 620.91</strain>
    </source>
</reference>
<dbReference type="InterPro" id="IPR051419">
    <property type="entry name" value="Lys/N-term_MeTrsfase_sf"/>
</dbReference>
<dbReference type="CDD" id="cd02440">
    <property type="entry name" value="AdoMet_MTases"/>
    <property type="match status" value="1"/>
</dbReference>
<organism evidence="5 6">
    <name type="scientific">Humicola insolens</name>
    <name type="common">Soft-rot fungus</name>
    <dbReference type="NCBI Taxonomy" id="85995"/>
    <lineage>
        <taxon>Eukaryota</taxon>
        <taxon>Fungi</taxon>
        <taxon>Dikarya</taxon>
        <taxon>Ascomycota</taxon>
        <taxon>Pezizomycotina</taxon>
        <taxon>Sordariomycetes</taxon>
        <taxon>Sordariomycetidae</taxon>
        <taxon>Sordariales</taxon>
        <taxon>Chaetomiaceae</taxon>
        <taxon>Mycothermus</taxon>
    </lineage>
</organism>
<keyword evidence="6" id="KW-1185">Reference proteome</keyword>
<evidence type="ECO:0000256" key="1">
    <source>
        <dbReference type="ARBA" id="ARBA00008361"/>
    </source>
</evidence>
<gene>
    <name evidence="5" type="ORF">VTJ49DRAFT_3145</name>
</gene>
<name>A0ABR3V8F9_HUMIN</name>
<feature type="domain" description="Methyltransferase type 11" evidence="4">
    <location>
        <begin position="60"/>
        <end position="134"/>
    </location>
</feature>
<dbReference type="PANTHER" id="PTHR12176">
    <property type="entry name" value="SAM-DEPENDENT METHYLTRANSFERASE SUPERFAMILY PROTEIN"/>
    <property type="match status" value="1"/>
</dbReference>
<keyword evidence="2" id="KW-0489">Methyltransferase</keyword>
<evidence type="ECO:0000313" key="6">
    <source>
        <dbReference type="Proteomes" id="UP001583172"/>
    </source>
</evidence>
<dbReference type="EMBL" id="JAZGSY010000245">
    <property type="protein sequence ID" value="KAL1837997.1"/>
    <property type="molecule type" value="Genomic_DNA"/>
</dbReference>
<accession>A0ABR3V8F9</accession>
<evidence type="ECO:0000259" key="4">
    <source>
        <dbReference type="Pfam" id="PF08241"/>
    </source>
</evidence>
<protein>
    <recommendedName>
        <fullName evidence="4">Methyltransferase type 11 domain-containing protein</fullName>
    </recommendedName>
</protein>
<dbReference type="SUPFAM" id="SSF53335">
    <property type="entry name" value="S-adenosyl-L-methionine-dependent methyltransferases"/>
    <property type="match status" value="1"/>
</dbReference>
<comment type="similarity">
    <text evidence="1">Belongs to the methyltransferase superfamily.</text>
</comment>
<dbReference type="Proteomes" id="UP001583172">
    <property type="component" value="Unassembled WGS sequence"/>
</dbReference>
<comment type="caution">
    <text evidence="5">The sequence shown here is derived from an EMBL/GenBank/DDBJ whole genome shotgun (WGS) entry which is preliminary data.</text>
</comment>
<dbReference type="Pfam" id="PF08241">
    <property type="entry name" value="Methyltransf_11"/>
    <property type="match status" value="1"/>
</dbReference>
<keyword evidence="3" id="KW-0808">Transferase</keyword>